<dbReference type="EMBL" id="JAPDFR010000002">
    <property type="protein sequence ID" value="KAK0389636.1"/>
    <property type="molecule type" value="Genomic_DNA"/>
</dbReference>
<keyword evidence="3" id="KW-1185">Reference proteome</keyword>
<evidence type="ECO:0000256" key="1">
    <source>
        <dbReference type="SAM" id="MobiDB-lite"/>
    </source>
</evidence>
<proteinExistence type="predicted"/>
<accession>A0AA39GMA9</accession>
<dbReference type="Proteomes" id="UP001175261">
    <property type="component" value="Unassembled WGS sequence"/>
</dbReference>
<feature type="compositionally biased region" description="Basic and acidic residues" evidence="1">
    <location>
        <begin position="121"/>
        <end position="132"/>
    </location>
</feature>
<reference evidence="2" key="1">
    <citation type="submission" date="2022-10" db="EMBL/GenBank/DDBJ databases">
        <title>Determination and structural analysis of whole genome sequence of Sarocladium strictum F4-1.</title>
        <authorList>
            <person name="Hu L."/>
            <person name="Jiang Y."/>
        </authorList>
    </citation>
    <scope>NUCLEOTIDE SEQUENCE</scope>
    <source>
        <strain evidence="2">F4-1</strain>
    </source>
</reference>
<feature type="compositionally biased region" description="Low complexity" evidence="1">
    <location>
        <begin position="100"/>
        <end position="110"/>
    </location>
</feature>
<sequence>MHQRDQENPGQDLNNFTHTIFGSFETMEDHSTQDPSKDTTGEQSSPLRTASPAPLQDAEGTSGESVSETAESVLAGSPSMTCTDAMPASTGDLQWHAETRTSLSRAAASSPKRKRLVESCAGEKDDDVKDESYDPTASLGHKPKKAASISASKKIKESRKTNSKNGEPSQPAPVPKKPAAKIVLTGSKTRRARSATPEQASGPHVNECDEENQAESDGKQAGLAQTDPPTTEKTSSFIAGVHQSMRPILRATFIAASRRNKADYESLDKEWEIMDERGAALAKQNQLLTSEVQKLEADIDSISKMKPTASEEVVRIGRELMEMKNPQEYLELRVNDDVVSGLWHKINHHIGSVSFQVAADMRKSTKVRASEPRFPFVLGQAVQVAPFNPCLCAAFMMNWLWRCVFESVIESDQGPWDMSLSRAFVAYYRVLRAGLEKSEVSPEFVSQVKSTNCSGIAAACRMEKQSERKSDMISLPRERLMRIRDDMMKDLDSVWETTQEDRQNSSNLLGVIIEASAHLGRHLLSSKAIFTIGSLDPFSIPPALGSTEKRETHHIVTAPSLLKQGTADGENFGQTTFLHTRESFEVRLPHDFEPSS</sequence>
<feature type="region of interest" description="Disordered" evidence="1">
    <location>
        <begin position="1"/>
        <end position="234"/>
    </location>
</feature>
<feature type="compositionally biased region" description="Basic and acidic residues" evidence="1">
    <location>
        <begin position="27"/>
        <end position="40"/>
    </location>
</feature>
<feature type="compositionally biased region" description="Polar residues" evidence="1">
    <location>
        <begin position="8"/>
        <end position="20"/>
    </location>
</feature>
<evidence type="ECO:0000313" key="3">
    <source>
        <dbReference type="Proteomes" id="UP001175261"/>
    </source>
</evidence>
<evidence type="ECO:0000313" key="2">
    <source>
        <dbReference type="EMBL" id="KAK0389636.1"/>
    </source>
</evidence>
<protein>
    <submittedName>
        <fullName evidence="2">Uncharacterized protein</fullName>
    </submittedName>
</protein>
<gene>
    <name evidence="2" type="ORF">NLU13_3211</name>
</gene>
<comment type="caution">
    <text evidence="2">The sequence shown here is derived from an EMBL/GenBank/DDBJ whole genome shotgun (WGS) entry which is preliminary data.</text>
</comment>
<organism evidence="2 3">
    <name type="scientific">Sarocladium strictum</name>
    <name type="common">Black bundle disease fungus</name>
    <name type="synonym">Acremonium strictum</name>
    <dbReference type="NCBI Taxonomy" id="5046"/>
    <lineage>
        <taxon>Eukaryota</taxon>
        <taxon>Fungi</taxon>
        <taxon>Dikarya</taxon>
        <taxon>Ascomycota</taxon>
        <taxon>Pezizomycotina</taxon>
        <taxon>Sordariomycetes</taxon>
        <taxon>Hypocreomycetidae</taxon>
        <taxon>Hypocreales</taxon>
        <taxon>Sarocladiaceae</taxon>
        <taxon>Sarocladium</taxon>
    </lineage>
</organism>
<dbReference type="AlphaFoldDB" id="A0AA39GMA9"/>
<name>A0AA39GMA9_SARSR</name>